<feature type="region of interest" description="Disordered" evidence="1">
    <location>
        <begin position="138"/>
        <end position="182"/>
    </location>
</feature>
<feature type="non-terminal residue" evidence="3">
    <location>
        <position position="420"/>
    </location>
</feature>
<proteinExistence type="predicted"/>
<evidence type="ECO:0000313" key="3">
    <source>
        <dbReference type="EMBL" id="SVC22753.1"/>
    </source>
</evidence>
<dbReference type="PANTHER" id="PTHR41775">
    <property type="entry name" value="SECRETED PROTEIN-RELATED"/>
    <property type="match status" value="1"/>
</dbReference>
<feature type="domain" description="Lectin-like" evidence="2">
    <location>
        <begin position="211"/>
        <end position="354"/>
    </location>
</feature>
<dbReference type="Pfam" id="PF18560">
    <property type="entry name" value="Lectin_like"/>
    <property type="match status" value="1"/>
</dbReference>
<accession>A0A382KH43</accession>
<evidence type="ECO:0000256" key="1">
    <source>
        <dbReference type="SAM" id="MobiDB-lite"/>
    </source>
</evidence>
<dbReference type="PANTHER" id="PTHR41775:SF1">
    <property type="entry name" value="PEPTIDASE M6-LIKE DOMAIN-CONTAINING PROTEIN"/>
    <property type="match status" value="1"/>
</dbReference>
<feature type="compositionally biased region" description="Polar residues" evidence="1">
    <location>
        <begin position="159"/>
        <end position="175"/>
    </location>
</feature>
<reference evidence="3" key="1">
    <citation type="submission" date="2018-05" db="EMBL/GenBank/DDBJ databases">
        <authorList>
            <person name="Lanie J.A."/>
            <person name="Ng W.-L."/>
            <person name="Kazmierczak K.M."/>
            <person name="Andrzejewski T.M."/>
            <person name="Davidsen T.M."/>
            <person name="Wayne K.J."/>
            <person name="Tettelin H."/>
            <person name="Glass J.I."/>
            <person name="Rusch D."/>
            <person name="Podicherti R."/>
            <person name="Tsui H.-C.T."/>
            <person name="Winkler M.E."/>
        </authorList>
    </citation>
    <scope>NUCLEOTIDE SEQUENCE</scope>
</reference>
<gene>
    <name evidence="3" type="ORF">METZ01_LOCUS275607</name>
</gene>
<organism evidence="3">
    <name type="scientific">marine metagenome</name>
    <dbReference type="NCBI Taxonomy" id="408172"/>
    <lineage>
        <taxon>unclassified sequences</taxon>
        <taxon>metagenomes</taxon>
        <taxon>ecological metagenomes</taxon>
    </lineage>
</organism>
<name>A0A382KH43_9ZZZZ</name>
<evidence type="ECO:0000259" key="2">
    <source>
        <dbReference type="Pfam" id="PF18560"/>
    </source>
</evidence>
<dbReference type="EMBL" id="UINC01080114">
    <property type="protein sequence ID" value="SVC22753.1"/>
    <property type="molecule type" value="Genomic_DNA"/>
</dbReference>
<protein>
    <recommendedName>
        <fullName evidence="2">Lectin-like domain-containing protein</fullName>
    </recommendedName>
</protein>
<sequence length="420" mass="46639">YDRDASDGDSEGLGEWCLMASGSWMGWYGDTPSHMSSWCKIQMGWMEATVLNNNTTDVEIPQLVTSPFALKVWEDDYHWNRYFLIENRQAVGFDSELHGPGLIVYHVDENRGWGVNGWSFGSVNDDEQNKLVDLEEADGDNDLDNEVNRGDNGDPFPGTSGNRTFDDNSNPSATRNDGYETGISFSNISDPDSIMTVDIENRPKYGYAIAYDENGIAPTTFGIGTEDQWSGVLFTAEESGYITEIDFGVIYSGWWNDDVMDYVVYVYDSFDGTSPGNLMDSVSGSTYISDWITVSIDSVAVASGQDFFVSIKFINETYAFCFDNTGELSGRSYLSGDGVNYDNMLSAYGDANIRAKVSSDAFVGIEPVAAVPNEIMLFPNYPNPFNPETTFSFTIASLQETSLRIYDIQGRLIETLVQDK</sequence>
<dbReference type="InterPro" id="IPR040528">
    <property type="entry name" value="Lectin-like"/>
</dbReference>
<feature type="non-terminal residue" evidence="3">
    <location>
        <position position="1"/>
    </location>
</feature>
<dbReference type="AlphaFoldDB" id="A0A382KH43"/>